<dbReference type="EMBL" id="JACBKZ010000014">
    <property type="protein sequence ID" value="KAF5933668.1"/>
    <property type="molecule type" value="Genomic_DNA"/>
</dbReference>
<name>A0A7J7G1P4_CAMSI</name>
<proteinExistence type="predicted"/>
<comment type="caution">
    <text evidence="1">The sequence shown here is derived from an EMBL/GenBank/DDBJ whole genome shotgun (WGS) entry which is preliminary data.</text>
</comment>
<accession>A0A7J7G1P4</accession>
<evidence type="ECO:0000313" key="2">
    <source>
        <dbReference type="Proteomes" id="UP000593564"/>
    </source>
</evidence>
<gene>
    <name evidence="1" type="ORF">HYC85_029839</name>
</gene>
<keyword evidence="2" id="KW-1185">Reference proteome</keyword>
<dbReference type="AlphaFoldDB" id="A0A7J7G1P4"/>
<evidence type="ECO:0000313" key="1">
    <source>
        <dbReference type="EMBL" id="KAF5933668.1"/>
    </source>
</evidence>
<organism evidence="1 2">
    <name type="scientific">Camellia sinensis</name>
    <name type="common">Tea plant</name>
    <name type="synonym">Thea sinensis</name>
    <dbReference type="NCBI Taxonomy" id="4442"/>
    <lineage>
        <taxon>Eukaryota</taxon>
        <taxon>Viridiplantae</taxon>
        <taxon>Streptophyta</taxon>
        <taxon>Embryophyta</taxon>
        <taxon>Tracheophyta</taxon>
        <taxon>Spermatophyta</taxon>
        <taxon>Magnoliopsida</taxon>
        <taxon>eudicotyledons</taxon>
        <taxon>Gunneridae</taxon>
        <taxon>Pentapetalae</taxon>
        <taxon>asterids</taxon>
        <taxon>Ericales</taxon>
        <taxon>Theaceae</taxon>
        <taxon>Camellia</taxon>
    </lineage>
</organism>
<reference evidence="2" key="1">
    <citation type="journal article" date="2020" name="Nat. Commun.">
        <title>Genome assembly of wild tea tree DASZ reveals pedigree and selection history of tea varieties.</title>
        <authorList>
            <person name="Zhang W."/>
            <person name="Zhang Y."/>
            <person name="Qiu H."/>
            <person name="Guo Y."/>
            <person name="Wan H."/>
            <person name="Zhang X."/>
            <person name="Scossa F."/>
            <person name="Alseekh S."/>
            <person name="Zhang Q."/>
            <person name="Wang P."/>
            <person name="Xu L."/>
            <person name="Schmidt M.H."/>
            <person name="Jia X."/>
            <person name="Li D."/>
            <person name="Zhu A."/>
            <person name="Guo F."/>
            <person name="Chen W."/>
            <person name="Ni D."/>
            <person name="Usadel B."/>
            <person name="Fernie A.R."/>
            <person name="Wen W."/>
        </authorList>
    </citation>
    <scope>NUCLEOTIDE SEQUENCE [LARGE SCALE GENOMIC DNA]</scope>
    <source>
        <strain evidence="2">cv. G240</strain>
    </source>
</reference>
<sequence>MGLLFSTLSPSDASEVKSFRTKREVDQWLFSNPMQCSGAHHFVERNATVISYGLQTNSTPVGKQEHFEDPTFKFQIPLQIAAEREIASSLIMEKELKLRQAMTMMGLYDTAYWFTWLTWEGIYRHPICDSPQDLDVISVSLRGMHVSARKSEYQARGHQYLVESVLPEGISLQAEFWAEFSREHGHSVLLISVLLQKGLISLGYSGPVLLCDQGMNHLQAALSLLRMWRMARTVLSICEC</sequence>
<reference evidence="1 2" key="2">
    <citation type="submission" date="2020-07" db="EMBL/GenBank/DDBJ databases">
        <title>Genome assembly of wild tea tree DASZ reveals pedigree and selection history of tea varieties.</title>
        <authorList>
            <person name="Zhang W."/>
        </authorList>
    </citation>
    <scope>NUCLEOTIDE SEQUENCE [LARGE SCALE GENOMIC DNA]</scope>
    <source>
        <strain evidence="2">cv. G240</strain>
        <tissue evidence="1">Leaf</tissue>
    </source>
</reference>
<protein>
    <submittedName>
        <fullName evidence="1">Uncharacterized protein</fullName>
    </submittedName>
</protein>
<dbReference type="Proteomes" id="UP000593564">
    <property type="component" value="Unassembled WGS sequence"/>
</dbReference>